<dbReference type="InterPro" id="IPR001611">
    <property type="entry name" value="Leu-rich_rpt"/>
</dbReference>
<dbReference type="Pfam" id="PF12937">
    <property type="entry name" value="F-box-like"/>
    <property type="match status" value="1"/>
</dbReference>
<dbReference type="InterPro" id="IPR001810">
    <property type="entry name" value="F-box_dom"/>
</dbReference>
<dbReference type="PANTHER" id="PTHR24111:SF0">
    <property type="entry name" value="LEUCINE-RICH REPEAT-CONTAINING PROTEIN"/>
    <property type="match status" value="1"/>
</dbReference>
<feature type="domain" description="F-box" evidence="3">
    <location>
        <begin position="3"/>
        <end position="50"/>
    </location>
</feature>
<keyword evidence="5" id="KW-1185">Reference proteome</keyword>
<protein>
    <recommendedName>
        <fullName evidence="3">F-box domain-containing protein</fullName>
    </recommendedName>
</protein>
<dbReference type="InterPro" id="IPR036047">
    <property type="entry name" value="F-box-like_dom_sf"/>
</dbReference>
<keyword evidence="1" id="KW-0433">Leucine-rich repeat</keyword>
<dbReference type="Pfam" id="PF13516">
    <property type="entry name" value="LRR_6"/>
    <property type="match status" value="6"/>
</dbReference>
<comment type="caution">
    <text evidence="4">The sequence shown here is derived from an EMBL/GenBank/DDBJ whole genome shotgun (WGS) entry which is preliminary data.</text>
</comment>
<reference evidence="4" key="1">
    <citation type="submission" date="2021-02" db="EMBL/GenBank/DDBJ databases">
        <authorList>
            <person name="Nowell W R."/>
        </authorList>
    </citation>
    <scope>NUCLEOTIDE SEQUENCE</scope>
</reference>
<evidence type="ECO:0000256" key="1">
    <source>
        <dbReference type="ARBA" id="ARBA00022614"/>
    </source>
</evidence>
<dbReference type="SMART" id="SM00256">
    <property type="entry name" value="FBOX"/>
    <property type="match status" value="1"/>
</dbReference>
<dbReference type="Proteomes" id="UP000663873">
    <property type="component" value="Unassembled WGS sequence"/>
</dbReference>
<dbReference type="SUPFAM" id="SSF52047">
    <property type="entry name" value="RNI-like"/>
    <property type="match status" value="2"/>
</dbReference>
<dbReference type="EMBL" id="CAJOBP010007125">
    <property type="protein sequence ID" value="CAF4507851.1"/>
    <property type="molecule type" value="Genomic_DNA"/>
</dbReference>
<dbReference type="InterPro" id="IPR025875">
    <property type="entry name" value="Leu-rich_rpt_4"/>
</dbReference>
<dbReference type="InterPro" id="IPR032675">
    <property type="entry name" value="LRR_dom_sf"/>
</dbReference>
<accession>A0A820VVB6</accession>
<evidence type="ECO:0000259" key="3">
    <source>
        <dbReference type="PROSITE" id="PS50181"/>
    </source>
</evidence>
<name>A0A820VVB6_9BILA</name>
<evidence type="ECO:0000256" key="2">
    <source>
        <dbReference type="ARBA" id="ARBA00022737"/>
    </source>
</evidence>
<evidence type="ECO:0000313" key="5">
    <source>
        <dbReference type="Proteomes" id="UP000663873"/>
    </source>
</evidence>
<dbReference type="Gene3D" id="3.80.10.10">
    <property type="entry name" value="Ribonuclease Inhibitor"/>
    <property type="match status" value="6"/>
</dbReference>
<evidence type="ECO:0000313" key="4">
    <source>
        <dbReference type="EMBL" id="CAF4507851.1"/>
    </source>
</evidence>
<proteinExistence type="predicted"/>
<dbReference type="Pfam" id="PF12799">
    <property type="entry name" value="LRR_4"/>
    <property type="match status" value="1"/>
</dbReference>
<dbReference type="InterPro" id="IPR052201">
    <property type="entry name" value="LRR-containing_regulator"/>
</dbReference>
<dbReference type="PROSITE" id="PS51450">
    <property type="entry name" value="LRR"/>
    <property type="match status" value="2"/>
</dbReference>
<organism evidence="4 5">
    <name type="scientific">Rotaria socialis</name>
    <dbReference type="NCBI Taxonomy" id="392032"/>
    <lineage>
        <taxon>Eukaryota</taxon>
        <taxon>Metazoa</taxon>
        <taxon>Spiralia</taxon>
        <taxon>Gnathifera</taxon>
        <taxon>Rotifera</taxon>
        <taxon>Eurotatoria</taxon>
        <taxon>Bdelloidea</taxon>
        <taxon>Philodinida</taxon>
        <taxon>Philodinidae</taxon>
        <taxon>Rotaria</taxon>
    </lineage>
</organism>
<dbReference type="Gene3D" id="1.20.1280.50">
    <property type="match status" value="1"/>
</dbReference>
<dbReference type="AlphaFoldDB" id="A0A820VVB6"/>
<gene>
    <name evidence="4" type="ORF">UJA718_LOCUS26786</name>
</gene>
<dbReference type="SMART" id="SM00368">
    <property type="entry name" value="LRR_RI"/>
    <property type="match status" value="10"/>
</dbReference>
<dbReference type="SUPFAM" id="SSF81383">
    <property type="entry name" value="F-box domain"/>
    <property type="match status" value="1"/>
</dbReference>
<keyword evidence="2" id="KW-0677">Repeat</keyword>
<sequence>MSKSVLLNLPAELLYQIFDHLEARFIICSVRRVCSQFYVLASAYNRFELECGSMSESDLKLVSRFVQPENVVSLKLSTADNRDQYIQLFLSYFNICRFTRLHSITFCNVRRAAEINRFLEHVTSITSFSLTIVGYEGERDRILESIFPLVINSKLRKLSLHNLNYTNSTLPWPIQSTLEQLTIQDCTYDQYCVILSNSFQLKSFTMRNCIMNTIHKTGSSSLTTASHLAKRQRTSPTTAGYHQLISLAIGNCELPIKDLELLLSMTPSLVYLKLVSPREVFDSIFNGSYWKQYIQNTLPLLNKFEFLLTFDIMKYDGHMDIESLILPFHDSFWLSEKRWFVACDYIINRPRINLYTTPVCVRSEENKHATLQISSTDGIVHAIFYPITLTQLDLSRNQITDIGAQHIANAFRTHTNLETLDLSHNRIGNDGAQYLFDALKENKIITNLELEGNIGSYCTAVSTAILIKSNKQTHAKMNLKATKIGNDETRFLADALENNKTITELNLSNNEIGDIGAQYLAHALRDNKTLTSLIFGCDYRNNEEEKCLDIDWMFICDIISNETLTLLDLSGNEIGNTGAQHFATALQKNQTLTILNLESNRVQDDGMKYLAKVLENNKTLKRLDLEKNPSDSYAFVSAAFQIQNDPTVTRIYIRNKKITDTDVQFLADALRNNNTITELKLSRNQIGDSSIQYLGDILQNNTKIKTLDLSYNQLTNDGAKHLSKALKDSEIHSTIYLQSKKIGDDEVRFLADALGGTETKFIALYLSNNEIGDVGAECLARVLQNNKTLEKLFLLHNRIGLIGLQCLLDAFGTNQVTYFTK</sequence>
<dbReference type="PANTHER" id="PTHR24111">
    <property type="entry name" value="LEUCINE-RICH REPEAT-CONTAINING PROTEIN 34"/>
    <property type="match status" value="1"/>
</dbReference>
<dbReference type="PROSITE" id="PS50181">
    <property type="entry name" value="FBOX"/>
    <property type="match status" value="1"/>
</dbReference>